<feature type="compositionally biased region" description="Polar residues" evidence="5">
    <location>
        <begin position="54"/>
        <end position="65"/>
    </location>
</feature>
<dbReference type="InterPro" id="IPR058791">
    <property type="entry name" value="3HB_CusB"/>
</dbReference>
<evidence type="ECO:0000259" key="11">
    <source>
        <dbReference type="Pfam" id="PF25975"/>
    </source>
</evidence>
<proteinExistence type="inferred from homology"/>
<dbReference type="Pfam" id="PF19335">
    <property type="entry name" value="HMBD"/>
    <property type="match status" value="1"/>
</dbReference>
<dbReference type="GO" id="GO:0015679">
    <property type="term" value="P:plasma membrane copper ion transport"/>
    <property type="evidence" value="ECO:0007669"/>
    <property type="project" value="TreeGrafter"/>
</dbReference>
<feature type="domain" description="CusB-like three alpha-helical bundle" evidence="8">
    <location>
        <begin position="188"/>
        <end position="236"/>
    </location>
</feature>
<dbReference type="FunFam" id="2.40.30.170:FF:000010">
    <property type="entry name" value="Efflux RND transporter periplasmic adaptor subunit"/>
    <property type="match status" value="1"/>
</dbReference>
<evidence type="ECO:0000256" key="5">
    <source>
        <dbReference type="SAM" id="MobiDB-lite"/>
    </source>
</evidence>
<evidence type="ECO:0000259" key="7">
    <source>
        <dbReference type="Pfam" id="PF19335"/>
    </source>
</evidence>
<dbReference type="GO" id="GO:0022857">
    <property type="term" value="F:transmembrane transporter activity"/>
    <property type="evidence" value="ECO:0007669"/>
    <property type="project" value="InterPro"/>
</dbReference>
<dbReference type="GO" id="GO:0030288">
    <property type="term" value="C:outer membrane-bounded periplasmic space"/>
    <property type="evidence" value="ECO:0007669"/>
    <property type="project" value="TreeGrafter"/>
</dbReference>
<feature type="region of interest" description="Disordered" evidence="5">
    <location>
        <begin position="38"/>
        <end position="65"/>
    </location>
</feature>
<dbReference type="InterPro" id="IPR045800">
    <property type="entry name" value="HMBD"/>
</dbReference>
<dbReference type="Pfam" id="PF11604">
    <property type="entry name" value="CusF_Ec"/>
    <property type="match status" value="1"/>
</dbReference>
<protein>
    <submittedName>
        <fullName evidence="12">Putative efflux system protein</fullName>
    </submittedName>
</protein>
<feature type="domain" description="CzcB-like C-terminal circularly permuted SH3-like" evidence="11">
    <location>
        <begin position="357"/>
        <end position="417"/>
    </location>
</feature>
<dbReference type="Pfam" id="PF25954">
    <property type="entry name" value="Beta-barrel_RND_2"/>
    <property type="match status" value="1"/>
</dbReference>
<feature type="domain" description="Heavy metal binding" evidence="7">
    <location>
        <begin position="75"/>
        <end position="101"/>
    </location>
</feature>
<dbReference type="GO" id="GO:0016020">
    <property type="term" value="C:membrane"/>
    <property type="evidence" value="ECO:0007669"/>
    <property type="project" value="InterPro"/>
</dbReference>
<dbReference type="Gene3D" id="2.40.50.320">
    <property type="entry name" value="Copper binding periplasmic protein CusF"/>
    <property type="match status" value="1"/>
</dbReference>
<gene>
    <name evidence="12" type="primary">cusB</name>
    <name evidence="12" type="ORF">NCTC8580_03985</name>
</gene>
<feature type="domain" description="CusB-like beta-barrel" evidence="10">
    <location>
        <begin position="273"/>
        <end position="348"/>
    </location>
</feature>
<evidence type="ECO:0000313" key="12">
    <source>
        <dbReference type="EMBL" id="SUP85993.1"/>
    </source>
</evidence>
<feature type="compositionally biased region" description="Basic and acidic residues" evidence="5">
    <location>
        <begin position="445"/>
        <end position="458"/>
    </location>
</feature>
<dbReference type="AlphaFoldDB" id="A0A380QD06"/>
<keyword evidence="4" id="KW-0406">Ion transport</keyword>
<feature type="signal peptide" evidence="6">
    <location>
        <begin position="1"/>
        <end position="21"/>
    </location>
</feature>
<dbReference type="Gene3D" id="2.40.30.170">
    <property type="match status" value="1"/>
</dbReference>
<dbReference type="Gene3D" id="6.10.140.730">
    <property type="match status" value="1"/>
</dbReference>
<dbReference type="InterPro" id="IPR021647">
    <property type="entry name" value="CusF_Ec"/>
</dbReference>
<evidence type="ECO:0000256" key="1">
    <source>
        <dbReference type="ARBA" id="ARBA00009477"/>
    </source>
</evidence>
<feature type="domain" description="CusB-like barrel-sandwich hybrid" evidence="9">
    <location>
        <begin position="152"/>
        <end position="268"/>
    </location>
</feature>
<dbReference type="Pfam" id="PF25975">
    <property type="entry name" value="CzcB_C"/>
    <property type="match status" value="1"/>
</dbReference>
<evidence type="ECO:0000259" key="9">
    <source>
        <dbReference type="Pfam" id="PF25919"/>
    </source>
</evidence>
<dbReference type="InterPro" id="IPR058792">
    <property type="entry name" value="Beta-barrel_RND_2"/>
</dbReference>
<sequence length="552" mass="59799">MKKLFSLTLLTVAVISGLAGYQLGKPSEAMPLLAASQPPVNDQIPVNDQLAPDKSTNTSSPNKVPLTKNTRQVLYWYDPMTPGQRFEQAGKSPFMDMDLVPRYADETTDEGGVTISARQQQNLGVRSAPAEMRSLNYRLTGYGAVATDERGIQIIAARANGIIEKLYVQANQQQVSKNQPLALLWIPDWSAAQQEYLVIRQLGDRQLTAAARQRLQLQFMPEEVIRSVETSGQSQTRVTLRSPAEGYVNKLDIRAGSQVTATQSLFELASLDKVWIVVDYPQSQASLVTLGSTIDATTVSWPGEIFQGEVSELLPNMNLATRTLQARIVLKNSQQKLKPGMYLNIQSTPADNLPQVLAIPQEALLMTGNRNTVLLAEGNGHFKPVEVSIGQAQDGWVEIKSGLNAGQQVVTSGQFLIDSEASLQNALPQMENTPTTAEGALPRVDSSKVDSSKVDNSRIDSSTPSPADIYAVQGDVTAINGTTITLSHGPIAALKWGAMTMDFQLPAGHLPSEITVGSQVNFTFTLDEQGAQIRQIQPVKSVETSGTHGGHL</sequence>
<feature type="region of interest" description="Disordered" evidence="5">
    <location>
        <begin position="432"/>
        <end position="465"/>
    </location>
</feature>
<dbReference type="PANTHER" id="PTHR30097">
    <property type="entry name" value="CATION EFFLUX SYSTEM PROTEIN CUSB"/>
    <property type="match status" value="1"/>
</dbReference>
<evidence type="ECO:0000256" key="6">
    <source>
        <dbReference type="SAM" id="SignalP"/>
    </source>
</evidence>
<dbReference type="GO" id="GO:0046914">
    <property type="term" value="F:transition metal ion binding"/>
    <property type="evidence" value="ECO:0007669"/>
    <property type="project" value="TreeGrafter"/>
</dbReference>
<dbReference type="RefSeq" id="WP_106441695.1">
    <property type="nucleotide sequence ID" value="NZ_NCLF01000096.1"/>
</dbReference>
<feature type="chain" id="PRO_5016920881" evidence="6">
    <location>
        <begin position="22"/>
        <end position="552"/>
    </location>
</feature>
<dbReference type="NCBIfam" id="TIGR01730">
    <property type="entry name" value="RND_mfp"/>
    <property type="match status" value="1"/>
</dbReference>
<dbReference type="SUPFAM" id="SSF111369">
    <property type="entry name" value="HlyD-like secretion proteins"/>
    <property type="match status" value="1"/>
</dbReference>
<evidence type="ECO:0000256" key="4">
    <source>
        <dbReference type="ARBA" id="ARBA00023065"/>
    </source>
</evidence>
<dbReference type="EMBL" id="UHJC01000001">
    <property type="protein sequence ID" value="SUP85993.1"/>
    <property type="molecule type" value="Genomic_DNA"/>
</dbReference>
<dbReference type="Pfam" id="PF25869">
    <property type="entry name" value="3HB_CusB"/>
    <property type="match status" value="1"/>
</dbReference>
<evidence type="ECO:0000259" key="10">
    <source>
        <dbReference type="Pfam" id="PF25954"/>
    </source>
</evidence>
<dbReference type="InterPro" id="IPR006143">
    <property type="entry name" value="RND_pump_MFP"/>
</dbReference>
<dbReference type="InterPro" id="IPR042230">
    <property type="entry name" value="CusF_sf"/>
</dbReference>
<organism evidence="12 13">
    <name type="scientific">Yersinia pseudotuberculosis</name>
    <dbReference type="NCBI Taxonomy" id="633"/>
    <lineage>
        <taxon>Bacteria</taxon>
        <taxon>Pseudomonadati</taxon>
        <taxon>Pseudomonadota</taxon>
        <taxon>Gammaproteobacteria</taxon>
        <taxon>Enterobacterales</taxon>
        <taxon>Yersiniaceae</taxon>
        <taxon>Yersinia</taxon>
    </lineage>
</organism>
<evidence type="ECO:0000256" key="2">
    <source>
        <dbReference type="ARBA" id="ARBA00022448"/>
    </source>
</evidence>
<dbReference type="Proteomes" id="UP000255087">
    <property type="component" value="Unassembled WGS sequence"/>
</dbReference>
<dbReference type="Pfam" id="PF25919">
    <property type="entry name" value="BSH_CusB"/>
    <property type="match status" value="1"/>
</dbReference>
<evidence type="ECO:0000313" key="13">
    <source>
        <dbReference type="Proteomes" id="UP000255087"/>
    </source>
</evidence>
<dbReference type="InterPro" id="IPR058790">
    <property type="entry name" value="BSH_CusB"/>
</dbReference>
<dbReference type="PANTHER" id="PTHR30097:SF15">
    <property type="entry name" value="CATION EFFLUX SYSTEM PROTEIN CUSB"/>
    <property type="match status" value="1"/>
</dbReference>
<dbReference type="InterPro" id="IPR058649">
    <property type="entry name" value="CzcB_C"/>
</dbReference>
<accession>A0A380QD06</accession>
<dbReference type="GO" id="GO:0060003">
    <property type="term" value="P:copper ion export"/>
    <property type="evidence" value="ECO:0007669"/>
    <property type="project" value="TreeGrafter"/>
</dbReference>
<keyword evidence="2" id="KW-0813">Transport</keyword>
<name>A0A380QD06_YERPU</name>
<dbReference type="FunFam" id="2.40.420.20:FF:000003">
    <property type="entry name" value="Cation efflux system protein cusB"/>
    <property type="match status" value="1"/>
</dbReference>
<comment type="similarity">
    <text evidence="1">Belongs to the membrane fusion protein (MFP) (TC 8.A.1) family.</text>
</comment>
<evidence type="ECO:0000256" key="3">
    <source>
        <dbReference type="ARBA" id="ARBA00022729"/>
    </source>
</evidence>
<evidence type="ECO:0000259" key="8">
    <source>
        <dbReference type="Pfam" id="PF25869"/>
    </source>
</evidence>
<keyword evidence="3 6" id="KW-0732">Signal</keyword>
<dbReference type="Gene3D" id="2.40.420.20">
    <property type="match status" value="1"/>
</dbReference>
<reference evidence="12 13" key="1">
    <citation type="submission" date="2018-06" db="EMBL/GenBank/DDBJ databases">
        <authorList>
            <consortium name="Pathogen Informatics"/>
            <person name="Doyle S."/>
        </authorList>
    </citation>
    <scope>NUCLEOTIDE SEQUENCE [LARGE SCALE GENOMIC DNA]</scope>
    <source>
        <strain evidence="12 13">NCTC8580</strain>
    </source>
</reference>
<dbReference type="InterPro" id="IPR051909">
    <property type="entry name" value="MFP_Cation_Efflux"/>
</dbReference>